<accession>A0AAV7S1I6</accession>
<feature type="compositionally biased region" description="Basic residues" evidence="1">
    <location>
        <begin position="81"/>
        <end position="91"/>
    </location>
</feature>
<reference evidence="2" key="1">
    <citation type="journal article" date="2022" name="bioRxiv">
        <title>Sequencing and chromosome-scale assembly of the giantPleurodeles waltlgenome.</title>
        <authorList>
            <person name="Brown T."/>
            <person name="Elewa A."/>
            <person name="Iarovenko S."/>
            <person name="Subramanian E."/>
            <person name="Araus A.J."/>
            <person name="Petzold A."/>
            <person name="Susuki M."/>
            <person name="Suzuki K.-i.T."/>
            <person name="Hayashi T."/>
            <person name="Toyoda A."/>
            <person name="Oliveira C."/>
            <person name="Osipova E."/>
            <person name="Leigh N.D."/>
            <person name="Simon A."/>
            <person name="Yun M.H."/>
        </authorList>
    </citation>
    <scope>NUCLEOTIDE SEQUENCE</scope>
    <source>
        <strain evidence="2">20211129_DDA</strain>
        <tissue evidence="2">Liver</tissue>
    </source>
</reference>
<evidence type="ECO:0000313" key="3">
    <source>
        <dbReference type="Proteomes" id="UP001066276"/>
    </source>
</evidence>
<feature type="region of interest" description="Disordered" evidence="1">
    <location>
        <begin position="71"/>
        <end position="91"/>
    </location>
</feature>
<dbReference type="Proteomes" id="UP001066276">
    <property type="component" value="Chromosome 5"/>
</dbReference>
<proteinExistence type="predicted"/>
<dbReference type="EMBL" id="JANPWB010000009">
    <property type="protein sequence ID" value="KAJ1156903.1"/>
    <property type="molecule type" value="Genomic_DNA"/>
</dbReference>
<gene>
    <name evidence="2" type="ORF">NDU88_009620</name>
</gene>
<name>A0AAV7S1I6_PLEWA</name>
<keyword evidence="3" id="KW-1185">Reference proteome</keyword>
<evidence type="ECO:0000256" key="1">
    <source>
        <dbReference type="SAM" id="MobiDB-lite"/>
    </source>
</evidence>
<organism evidence="2 3">
    <name type="scientific">Pleurodeles waltl</name>
    <name type="common">Iberian ribbed newt</name>
    <dbReference type="NCBI Taxonomy" id="8319"/>
    <lineage>
        <taxon>Eukaryota</taxon>
        <taxon>Metazoa</taxon>
        <taxon>Chordata</taxon>
        <taxon>Craniata</taxon>
        <taxon>Vertebrata</taxon>
        <taxon>Euteleostomi</taxon>
        <taxon>Amphibia</taxon>
        <taxon>Batrachia</taxon>
        <taxon>Caudata</taxon>
        <taxon>Salamandroidea</taxon>
        <taxon>Salamandridae</taxon>
        <taxon>Pleurodelinae</taxon>
        <taxon>Pleurodeles</taxon>
    </lineage>
</organism>
<sequence>MLAYTGSKDFVSWGNELANQSAKWASYGTVEEACVYPLQEKHPEDKLYVETARLYLRELLETALPEEKERWEARSSTHTTRSVRYRHMPTG</sequence>
<protein>
    <submittedName>
        <fullName evidence="2">Uncharacterized protein</fullName>
    </submittedName>
</protein>
<dbReference type="AlphaFoldDB" id="A0AAV7S1I6"/>
<comment type="caution">
    <text evidence="2">The sequence shown here is derived from an EMBL/GenBank/DDBJ whole genome shotgun (WGS) entry which is preliminary data.</text>
</comment>
<evidence type="ECO:0000313" key="2">
    <source>
        <dbReference type="EMBL" id="KAJ1156903.1"/>
    </source>
</evidence>